<feature type="coiled-coil region" evidence="1">
    <location>
        <begin position="309"/>
        <end position="374"/>
    </location>
</feature>
<dbReference type="InterPro" id="IPR032807">
    <property type="entry name" value="GNVR"/>
</dbReference>
<keyword evidence="5" id="KW-1185">Reference proteome</keyword>
<dbReference type="eggNOG" id="COG3206">
    <property type="taxonomic scope" value="Bacteria"/>
</dbReference>
<protein>
    <recommendedName>
        <fullName evidence="3">Tyrosine-protein kinase G-rich domain-containing protein</fullName>
    </recommendedName>
</protein>
<gene>
    <name evidence="4" type="ORF">DL1_20775</name>
</gene>
<evidence type="ECO:0000256" key="1">
    <source>
        <dbReference type="SAM" id="Coils"/>
    </source>
</evidence>
<dbReference type="PANTHER" id="PTHR32309">
    <property type="entry name" value="TYROSINE-PROTEIN KINASE"/>
    <property type="match status" value="1"/>
</dbReference>
<keyword evidence="1" id="KW-0175">Coiled coil</keyword>
<accession>A0A074TLX2</accession>
<organism evidence="4 5">
    <name type="scientific">Thioclava dalianensis</name>
    <dbReference type="NCBI Taxonomy" id="1185766"/>
    <lineage>
        <taxon>Bacteria</taxon>
        <taxon>Pseudomonadati</taxon>
        <taxon>Pseudomonadota</taxon>
        <taxon>Alphaproteobacteria</taxon>
        <taxon>Rhodobacterales</taxon>
        <taxon>Paracoccaceae</taxon>
        <taxon>Thioclava</taxon>
    </lineage>
</organism>
<comment type="caution">
    <text evidence="4">The sequence shown here is derived from an EMBL/GenBank/DDBJ whole genome shotgun (WGS) entry which is preliminary data.</text>
</comment>
<dbReference type="Proteomes" id="UP000027725">
    <property type="component" value="Unassembled WGS sequence"/>
</dbReference>
<dbReference type="RefSeq" id="WP_038065315.1">
    <property type="nucleotide sequence ID" value="NZ_FOVB01000002.1"/>
</dbReference>
<dbReference type="OrthoDB" id="8114194at2"/>
<feature type="coiled-coil region" evidence="1">
    <location>
        <begin position="211"/>
        <end position="245"/>
    </location>
</feature>
<evidence type="ECO:0000313" key="4">
    <source>
        <dbReference type="EMBL" id="KEP69993.1"/>
    </source>
</evidence>
<evidence type="ECO:0000259" key="3">
    <source>
        <dbReference type="Pfam" id="PF13807"/>
    </source>
</evidence>
<dbReference type="Pfam" id="PF13807">
    <property type="entry name" value="GNVR"/>
    <property type="match status" value="1"/>
</dbReference>
<proteinExistence type="predicted"/>
<feature type="transmembrane region" description="Helical" evidence="2">
    <location>
        <begin position="15"/>
        <end position="33"/>
    </location>
</feature>
<reference evidence="4 5" key="1">
    <citation type="submission" date="2014-03" db="EMBL/GenBank/DDBJ databases">
        <title>The draft genome sequence of Thioclava dalianensis DLFJ1-1.</title>
        <authorList>
            <person name="Lai Q."/>
            <person name="Shao Z."/>
        </authorList>
    </citation>
    <scope>NUCLEOTIDE SEQUENCE [LARGE SCALE GENOMIC DNA]</scope>
    <source>
        <strain evidence="4 5">DLFJ1-1</strain>
    </source>
</reference>
<feature type="domain" description="Tyrosine-protein kinase G-rich" evidence="3">
    <location>
        <begin position="391"/>
        <end position="433"/>
    </location>
</feature>
<name>A0A074TLX2_9RHOB</name>
<dbReference type="EMBL" id="JHEH01000009">
    <property type="protein sequence ID" value="KEP69993.1"/>
    <property type="molecule type" value="Genomic_DNA"/>
</dbReference>
<feature type="transmembrane region" description="Helical" evidence="2">
    <location>
        <begin position="413"/>
        <end position="431"/>
    </location>
</feature>
<dbReference type="InterPro" id="IPR050445">
    <property type="entry name" value="Bact_polysacc_biosynth/exp"/>
</dbReference>
<keyword evidence="2" id="KW-1133">Transmembrane helix</keyword>
<dbReference type="PANTHER" id="PTHR32309:SF31">
    <property type="entry name" value="CAPSULAR EXOPOLYSACCHARIDE FAMILY"/>
    <property type="match status" value="1"/>
</dbReference>
<evidence type="ECO:0000313" key="5">
    <source>
        <dbReference type="Proteomes" id="UP000027725"/>
    </source>
</evidence>
<dbReference type="AlphaFoldDB" id="A0A074TLX2"/>
<sequence length="502" mass="55485">MRNLQYYGGILMQRLHWLIFLTFLGAAAGLLIGRTMTPIYKADALLVVEGDSIPDQLASSTVQTDTNAKLQVIRKRVLSRDSLLDMAKRMSLYPTLRLPSGARDADAVYTALTHDIDITISSQKTSSNRDKEAIFLNISFLAGQPDQAAQVANELVTRVLKEDSDIRTKAARDTLDFFSREVDRLSDQLSKSAAAILRFKQENGAALPERLSLLRDQADRLQDEQAQLAAKVSDLEGQRDRLIRRHEVSGAKVDLDAIYPPPLRELARLKAQRAALQAVVPEEDAKLAALSAQIESATKALKVKMPAGADAFDQRLRQIEDEIFEAEAQTMATKEKVEQIHLDLSRIPANAASLDAMQRDQDNLREQYDRAIKSRAVAQTGDTIESLSKGERLTVIEQAVAPNEPVKPNRKTIAVAGLGAGFVLGLVLILVRELLKPGLRRPEDLTAKLGITPFATLPYVYTAADKAQRRRQRLMSSGAVVVVVFVFVILLGVLYMPIDLIF</sequence>
<keyword evidence="2" id="KW-0812">Transmembrane</keyword>
<keyword evidence="2" id="KW-0472">Membrane</keyword>
<feature type="transmembrane region" description="Helical" evidence="2">
    <location>
        <begin position="478"/>
        <end position="498"/>
    </location>
</feature>
<dbReference type="STRING" id="1185766.SAMN05216224_102802"/>
<evidence type="ECO:0000256" key="2">
    <source>
        <dbReference type="SAM" id="Phobius"/>
    </source>
</evidence>